<dbReference type="Pfam" id="PF05021">
    <property type="entry name" value="NPL4"/>
    <property type="match status" value="1"/>
</dbReference>
<dbReference type="InterPro" id="IPR007717">
    <property type="entry name" value="NPL4_C"/>
</dbReference>
<evidence type="ECO:0000313" key="3">
    <source>
        <dbReference type="Proteomes" id="UP001165065"/>
    </source>
</evidence>
<evidence type="ECO:0000259" key="1">
    <source>
        <dbReference type="Pfam" id="PF05021"/>
    </source>
</evidence>
<dbReference type="InterPro" id="IPR016563">
    <property type="entry name" value="Npl4"/>
</dbReference>
<comment type="caution">
    <text evidence="2">The sequence shown here is derived from an EMBL/GenBank/DDBJ whole genome shotgun (WGS) entry which is preliminary data.</text>
</comment>
<evidence type="ECO:0000313" key="2">
    <source>
        <dbReference type="EMBL" id="GMI32039.1"/>
    </source>
</evidence>
<dbReference type="CDD" id="cd08061">
    <property type="entry name" value="MPN_NPL4"/>
    <property type="match status" value="1"/>
</dbReference>
<dbReference type="GO" id="GO:0005634">
    <property type="term" value="C:nucleus"/>
    <property type="evidence" value="ECO:0007669"/>
    <property type="project" value="TreeGrafter"/>
</dbReference>
<protein>
    <recommendedName>
        <fullName evidence="1">Nuclear pore localisation protein NPL4 C-terminal domain-containing protein</fullName>
    </recommendedName>
</protein>
<dbReference type="PANTHER" id="PTHR12710">
    <property type="entry name" value="NUCLEAR PROTEIN LOCALIZATION 4"/>
    <property type="match status" value="1"/>
</dbReference>
<dbReference type="PANTHER" id="PTHR12710:SF0">
    <property type="entry name" value="NUCLEAR PROTEIN LOCALIZATION PROTEIN 4 HOMOLOG"/>
    <property type="match status" value="1"/>
</dbReference>
<dbReference type="GO" id="GO:0006511">
    <property type="term" value="P:ubiquitin-dependent protein catabolic process"/>
    <property type="evidence" value="ECO:0007669"/>
    <property type="project" value="InterPro"/>
</dbReference>
<dbReference type="OrthoDB" id="10251089at2759"/>
<dbReference type="GO" id="GO:0043130">
    <property type="term" value="F:ubiquitin binding"/>
    <property type="evidence" value="ECO:0007669"/>
    <property type="project" value="TreeGrafter"/>
</dbReference>
<reference evidence="3" key="1">
    <citation type="journal article" date="2023" name="Commun. Biol.">
        <title>Genome analysis of Parmales, the sister group of diatoms, reveals the evolutionary specialization of diatoms from phago-mixotrophs to photoautotrophs.</title>
        <authorList>
            <person name="Ban H."/>
            <person name="Sato S."/>
            <person name="Yoshikawa S."/>
            <person name="Yamada K."/>
            <person name="Nakamura Y."/>
            <person name="Ichinomiya M."/>
            <person name="Sato N."/>
            <person name="Blanc-Mathieu R."/>
            <person name="Endo H."/>
            <person name="Kuwata A."/>
            <person name="Ogata H."/>
        </authorList>
    </citation>
    <scope>NUCLEOTIDE SEQUENCE [LARGE SCALE GENOMIC DNA]</scope>
</reference>
<accession>A0A9W7G3U8</accession>
<gene>
    <name evidence="2" type="ORF">TrCOL_g2762</name>
</gene>
<dbReference type="Proteomes" id="UP001165065">
    <property type="component" value="Unassembled WGS sequence"/>
</dbReference>
<dbReference type="AlphaFoldDB" id="A0A9W7G3U8"/>
<dbReference type="GO" id="GO:0031625">
    <property type="term" value="F:ubiquitin protein ligase binding"/>
    <property type="evidence" value="ECO:0007669"/>
    <property type="project" value="TreeGrafter"/>
</dbReference>
<feature type="domain" description="Nuclear pore localisation protein NPL4 C-terminal" evidence="1">
    <location>
        <begin position="113"/>
        <end position="255"/>
    </location>
</feature>
<keyword evidence="3" id="KW-1185">Reference proteome</keyword>
<sequence>MIYGYVTPNSISPEKKKDGAEGIKKKVKVNKDGSIETLSYTEAVASKAWRPGMMPLRDMKKHWTLQEFTAMDSTFNFTIKGGGKAHCKGVSLDMGECNGFQSYLREGEFQYGRYGYLYGEFVEDDKVRVDFMYEPQQGIGNGGFEMIEGSEDEEDRVNSLASALGLKKVGWIFGHPPREEGFVFNSEEVIMAAEMQLVDADGLTDTNFVTVKCTVNEEGEAIFDGFQLSKQCMEMVAEGALEEGAEPGWCQVNDTFTALVEGKESKKIDNNFMLQVVPIEQHESKKWVNKFPKRNRQGRPQCNDEMKKQLSLAGKQGYTFTQLLTDFHLLLFLSDFLDQNDMMKICESVGKERELDEGYKIIISSMAGIDAGF</sequence>
<dbReference type="EMBL" id="BRYA01000014">
    <property type="protein sequence ID" value="GMI32039.1"/>
    <property type="molecule type" value="Genomic_DNA"/>
</dbReference>
<organism evidence="2 3">
    <name type="scientific">Triparma columacea</name>
    <dbReference type="NCBI Taxonomy" id="722753"/>
    <lineage>
        <taxon>Eukaryota</taxon>
        <taxon>Sar</taxon>
        <taxon>Stramenopiles</taxon>
        <taxon>Ochrophyta</taxon>
        <taxon>Bolidophyceae</taxon>
        <taxon>Parmales</taxon>
        <taxon>Triparmaceae</taxon>
        <taxon>Triparma</taxon>
    </lineage>
</organism>
<name>A0A9W7G3U8_9STRA</name>
<proteinExistence type="predicted"/>